<dbReference type="Proteomes" id="UP001164539">
    <property type="component" value="Chromosome 14"/>
</dbReference>
<protein>
    <submittedName>
        <fullName evidence="1">Avr9/Cf-9 rapidly elicited protein 75</fullName>
    </submittedName>
</protein>
<sequence length="192" mass="21292">MEINHTHFYIYTSTLDQTQTQENSKMANLMLRKSSKDVGGRSKADTRCKKHPKHKQSPGVCSICLGEKLFQLSSTSRSNTTTTTMGSYCSSSSPLSSYYSSSSASSCSSPLHLYRFTTEGKHSLSTLLFGSKNVLTKSRSLVFVPRMKNKEGDANGKKKKAGLFSKLFRPKSKKIEEGLVHSRTMREITVTG</sequence>
<keyword evidence="2" id="KW-1185">Reference proteome</keyword>
<evidence type="ECO:0000313" key="2">
    <source>
        <dbReference type="Proteomes" id="UP001164539"/>
    </source>
</evidence>
<name>A0ACC1WR16_MELAZ</name>
<dbReference type="EMBL" id="CM051407">
    <property type="protein sequence ID" value="KAJ4701383.1"/>
    <property type="molecule type" value="Genomic_DNA"/>
</dbReference>
<comment type="caution">
    <text evidence="1">The sequence shown here is derived from an EMBL/GenBank/DDBJ whole genome shotgun (WGS) entry which is preliminary data.</text>
</comment>
<gene>
    <name evidence="1" type="ORF">OWV82_024636</name>
</gene>
<reference evidence="1 2" key="1">
    <citation type="journal article" date="2023" name="Science">
        <title>Complex scaffold remodeling in plant triterpene biosynthesis.</title>
        <authorList>
            <person name="De La Pena R."/>
            <person name="Hodgson H."/>
            <person name="Liu J.C."/>
            <person name="Stephenson M.J."/>
            <person name="Martin A.C."/>
            <person name="Owen C."/>
            <person name="Harkess A."/>
            <person name="Leebens-Mack J."/>
            <person name="Jimenez L.E."/>
            <person name="Osbourn A."/>
            <person name="Sattely E.S."/>
        </authorList>
    </citation>
    <scope>NUCLEOTIDE SEQUENCE [LARGE SCALE GENOMIC DNA]</scope>
    <source>
        <strain evidence="2">cv. JPN11</strain>
        <tissue evidence="1">Leaf</tissue>
    </source>
</reference>
<evidence type="ECO:0000313" key="1">
    <source>
        <dbReference type="EMBL" id="KAJ4701383.1"/>
    </source>
</evidence>
<accession>A0ACC1WR16</accession>
<proteinExistence type="predicted"/>
<organism evidence="1 2">
    <name type="scientific">Melia azedarach</name>
    <name type="common">Chinaberry tree</name>
    <dbReference type="NCBI Taxonomy" id="155640"/>
    <lineage>
        <taxon>Eukaryota</taxon>
        <taxon>Viridiplantae</taxon>
        <taxon>Streptophyta</taxon>
        <taxon>Embryophyta</taxon>
        <taxon>Tracheophyta</taxon>
        <taxon>Spermatophyta</taxon>
        <taxon>Magnoliopsida</taxon>
        <taxon>eudicotyledons</taxon>
        <taxon>Gunneridae</taxon>
        <taxon>Pentapetalae</taxon>
        <taxon>rosids</taxon>
        <taxon>malvids</taxon>
        <taxon>Sapindales</taxon>
        <taxon>Meliaceae</taxon>
        <taxon>Melia</taxon>
    </lineage>
</organism>